<dbReference type="AlphaFoldDB" id="A0A656AYY8"/>
<sequence length="35" mass="3868">MHQAKHVIGEACRVGVVFLDAQVRLVVQQAIKHVS</sequence>
<dbReference type="Proteomes" id="UP000041770">
    <property type="component" value="Unassembled WGS sequence"/>
</dbReference>
<name>A0A656AYY8_VIBCL</name>
<proteinExistence type="predicted"/>
<reference evidence="1 2" key="1">
    <citation type="submission" date="2015-07" db="EMBL/GenBank/DDBJ databases">
        <authorList>
            <consortium name="Pathogen Informatics"/>
        </authorList>
    </citation>
    <scope>NUCLEOTIDE SEQUENCE [LARGE SCALE GENOMIC DNA]</scope>
    <source>
        <strain evidence="1 2">A316</strain>
    </source>
</reference>
<accession>A0A656AYY8</accession>
<gene>
    <name evidence="1" type="ORF">ERS013200_04374</name>
</gene>
<protein>
    <submittedName>
        <fullName evidence="1">Uncharacterized protein</fullName>
    </submittedName>
</protein>
<organism evidence="1 2">
    <name type="scientific">Vibrio cholerae</name>
    <dbReference type="NCBI Taxonomy" id="666"/>
    <lineage>
        <taxon>Bacteria</taxon>
        <taxon>Pseudomonadati</taxon>
        <taxon>Pseudomonadota</taxon>
        <taxon>Gammaproteobacteria</taxon>
        <taxon>Vibrionales</taxon>
        <taxon>Vibrionaceae</taxon>
        <taxon>Vibrio</taxon>
    </lineage>
</organism>
<dbReference type="EMBL" id="CWQY01000151">
    <property type="protein sequence ID" value="CSD55200.1"/>
    <property type="molecule type" value="Genomic_DNA"/>
</dbReference>
<evidence type="ECO:0000313" key="2">
    <source>
        <dbReference type="Proteomes" id="UP000041770"/>
    </source>
</evidence>
<evidence type="ECO:0000313" key="1">
    <source>
        <dbReference type="EMBL" id="CSD55200.1"/>
    </source>
</evidence>